<sequence>MIDRRALIIAGAAAATACATVSTASHPIDRRQRLSGFALNTESWFTDRPFQQRFDAAARSGFSHVEFWFLNDADRKAEALAKLASDAGVSIAQIVGDAPQLARSDTRAQFLDNCKRAVERAHTLSTDIVTLVGHQDVEGISKADSLKAYTDHMAAAALIFEDAKVFAAIEPFNPYDHPGHFIYGSADAVEIVRTVGSPFIKLNWDLFHMQRAEGELIGNLRKGADAICYVQIADAPDRQQPGTGDVNYANVIRQVRAGGYDRPIGLEFWAKDGDYQQAIADMLMLAESISEG</sequence>
<dbReference type="InterPro" id="IPR050417">
    <property type="entry name" value="Sugar_Epim/Isomerase"/>
</dbReference>
<reference evidence="4" key="2">
    <citation type="submission" date="2023-01" db="EMBL/GenBank/DDBJ databases">
        <title>Draft genome sequence of Algimonas ampicilliniresistens strain NBRC 108219.</title>
        <authorList>
            <person name="Sun Q."/>
            <person name="Mori K."/>
        </authorList>
    </citation>
    <scope>NUCLEOTIDE SEQUENCE</scope>
    <source>
        <strain evidence="4">NBRC 108219</strain>
    </source>
</reference>
<name>A0ABQ5VEG9_9PROT</name>
<dbReference type="Proteomes" id="UP001161391">
    <property type="component" value="Unassembled WGS sequence"/>
</dbReference>
<keyword evidence="5" id="KW-1185">Reference proteome</keyword>
<dbReference type="Gene3D" id="3.20.20.150">
    <property type="entry name" value="Divalent-metal-dependent TIM barrel enzymes"/>
    <property type="match status" value="1"/>
</dbReference>
<dbReference type="SUPFAM" id="SSF51658">
    <property type="entry name" value="Xylose isomerase-like"/>
    <property type="match status" value="1"/>
</dbReference>
<dbReference type="PIRSF" id="PIRSF006241">
    <property type="entry name" value="HyI"/>
    <property type="match status" value="1"/>
</dbReference>
<comment type="caution">
    <text evidence="4">The sequence shown here is derived from an EMBL/GenBank/DDBJ whole genome shotgun (WGS) entry which is preliminary data.</text>
</comment>
<gene>
    <name evidence="4" type="ORF">GCM10007853_28400</name>
</gene>
<reference evidence="4" key="1">
    <citation type="journal article" date="2014" name="Int. J. Syst. Evol. Microbiol.">
        <title>Complete genome of a new Firmicutes species belonging to the dominant human colonic microbiota ('Ruminococcus bicirculans') reveals two chromosomes and a selective capacity to utilize plant glucans.</title>
        <authorList>
            <consortium name="NISC Comparative Sequencing Program"/>
            <person name="Wegmann U."/>
            <person name="Louis P."/>
            <person name="Goesmann A."/>
            <person name="Henrissat B."/>
            <person name="Duncan S.H."/>
            <person name="Flint H.J."/>
        </authorList>
    </citation>
    <scope>NUCLEOTIDE SEQUENCE</scope>
    <source>
        <strain evidence="4">NBRC 108219</strain>
    </source>
</reference>
<dbReference type="RefSeq" id="WP_284391987.1">
    <property type="nucleotide sequence ID" value="NZ_BSNK01000002.1"/>
</dbReference>
<dbReference type="PANTHER" id="PTHR43489">
    <property type="entry name" value="ISOMERASE"/>
    <property type="match status" value="1"/>
</dbReference>
<keyword evidence="1 2" id="KW-0413">Isomerase</keyword>
<dbReference type="InterPro" id="IPR013022">
    <property type="entry name" value="Xyl_isomerase-like_TIM-brl"/>
</dbReference>
<accession>A0ABQ5VEG9</accession>
<comment type="similarity">
    <text evidence="2">Belongs to the hyi family.</text>
</comment>
<protein>
    <submittedName>
        <fullName evidence="4">Hydroxypyruvate isomerase</fullName>
    </submittedName>
</protein>
<dbReference type="GO" id="GO:0016853">
    <property type="term" value="F:isomerase activity"/>
    <property type="evidence" value="ECO:0007669"/>
    <property type="project" value="UniProtKB-KW"/>
</dbReference>
<dbReference type="PROSITE" id="PS51257">
    <property type="entry name" value="PROKAR_LIPOPROTEIN"/>
    <property type="match status" value="1"/>
</dbReference>
<evidence type="ECO:0000259" key="3">
    <source>
        <dbReference type="Pfam" id="PF01261"/>
    </source>
</evidence>
<evidence type="ECO:0000256" key="1">
    <source>
        <dbReference type="ARBA" id="ARBA00023235"/>
    </source>
</evidence>
<proteinExistence type="inferred from homology"/>
<dbReference type="Pfam" id="PF01261">
    <property type="entry name" value="AP_endonuc_2"/>
    <property type="match status" value="1"/>
</dbReference>
<dbReference type="InterPro" id="IPR026040">
    <property type="entry name" value="HyI-like"/>
</dbReference>
<evidence type="ECO:0000256" key="2">
    <source>
        <dbReference type="PIRNR" id="PIRNR006241"/>
    </source>
</evidence>
<evidence type="ECO:0000313" key="4">
    <source>
        <dbReference type="EMBL" id="GLQ24966.1"/>
    </source>
</evidence>
<dbReference type="InterPro" id="IPR036237">
    <property type="entry name" value="Xyl_isomerase-like_sf"/>
</dbReference>
<organism evidence="4 5">
    <name type="scientific">Algimonas ampicilliniresistens</name>
    <dbReference type="NCBI Taxonomy" id="1298735"/>
    <lineage>
        <taxon>Bacteria</taxon>
        <taxon>Pseudomonadati</taxon>
        <taxon>Pseudomonadota</taxon>
        <taxon>Alphaproteobacteria</taxon>
        <taxon>Maricaulales</taxon>
        <taxon>Robiginitomaculaceae</taxon>
        <taxon>Algimonas</taxon>
    </lineage>
</organism>
<dbReference type="EMBL" id="BSNK01000002">
    <property type="protein sequence ID" value="GLQ24966.1"/>
    <property type="molecule type" value="Genomic_DNA"/>
</dbReference>
<feature type="domain" description="Xylose isomerase-like TIM barrel" evidence="3">
    <location>
        <begin position="54"/>
        <end position="280"/>
    </location>
</feature>
<evidence type="ECO:0000313" key="5">
    <source>
        <dbReference type="Proteomes" id="UP001161391"/>
    </source>
</evidence>